<organism evidence="1 2">
    <name type="scientific">Jimgerdemannia flammicorona</name>
    <dbReference type="NCBI Taxonomy" id="994334"/>
    <lineage>
        <taxon>Eukaryota</taxon>
        <taxon>Fungi</taxon>
        <taxon>Fungi incertae sedis</taxon>
        <taxon>Mucoromycota</taxon>
        <taxon>Mucoromycotina</taxon>
        <taxon>Endogonomycetes</taxon>
        <taxon>Endogonales</taxon>
        <taxon>Endogonaceae</taxon>
        <taxon>Jimgerdemannia</taxon>
    </lineage>
</organism>
<reference evidence="1 2" key="1">
    <citation type="journal article" date="2018" name="New Phytol.">
        <title>Phylogenomics of Endogonaceae and evolution of mycorrhizas within Mucoromycota.</title>
        <authorList>
            <person name="Chang Y."/>
            <person name="Desiro A."/>
            <person name="Na H."/>
            <person name="Sandor L."/>
            <person name="Lipzen A."/>
            <person name="Clum A."/>
            <person name="Barry K."/>
            <person name="Grigoriev I.V."/>
            <person name="Martin F.M."/>
            <person name="Stajich J.E."/>
            <person name="Smith M.E."/>
            <person name="Bonito G."/>
            <person name="Spatafora J.W."/>
        </authorList>
    </citation>
    <scope>NUCLEOTIDE SEQUENCE [LARGE SCALE GENOMIC DNA]</scope>
    <source>
        <strain evidence="1 2">AD002</strain>
    </source>
</reference>
<dbReference type="AlphaFoldDB" id="A0A433QGE4"/>
<keyword evidence="2" id="KW-1185">Reference proteome</keyword>
<evidence type="ECO:0000313" key="2">
    <source>
        <dbReference type="Proteomes" id="UP000274822"/>
    </source>
</evidence>
<sequence>MHFKSAKKPVEAGNASRCLSCAHAPNCPYDAKKLYLDLVVQRGSESWPISAITDVI</sequence>
<gene>
    <name evidence="1" type="ORF">BC938DRAFT_481632</name>
</gene>
<feature type="non-terminal residue" evidence="1">
    <location>
        <position position="56"/>
    </location>
</feature>
<accession>A0A433QGE4</accession>
<name>A0A433QGE4_9FUNG</name>
<proteinExistence type="predicted"/>
<evidence type="ECO:0000313" key="1">
    <source>
        <dbReference type="EMBL" id="RUS28651.1"/>
    </source>
</evidence>
<dbReference type="EMBL" id="RBNJ01006342">
    <property type="protein sequence ID" value="RUS28651.1"/>
    <property type="molecule type" value="Genomic_DNA"/>
</dbReference>
<dbReference type="Proteomes" id="UP000274822">
    <property type="component" value="Unassembled WGS sequence"/>
</dbReference>
<protein>
    <submittedName>
        <fullName evidence="1">Uncharacterized protein</fullName>
    </submittedName>
</protein>
<comment type="caution">
    <text evidence="1">The sequence shown here is derived from an EMBL/GenBank/DDBJ whole genome shotgun (WGS) entry which is preliminary data.</text>
</comment>